<keyword evidence="1" id="KW-0812">Transmembrane</keyword>
<keyword evidence="1" id="KW-0472">Membrane</keyword>
<gene>
    <name evidence="2" type="ORF">LY60_00739</name>
</gene>
<comment type="caution">
    <text evidence="2">The sequence shown here is derived from an EMBL/GenBank/DDBJ whole genome shotgun (WGS) entry which is preliminary data.</text>
</comment>
<feature type="transmembrane region" description="Helical" evidence="1">
    <location>
        <begin position="16"/>
        <end position="33"/>
    </location>
</feature>
<accession>A0A562JH65</accession>
<proteinExistence type="predicted"/>
<reference evidence="2 3" key="1">
    <citation type="submission" date="2019-07" db="EMBL/GenBank/DDBJ databases">
        <title>Genomic Encyclopedia of Type Strains, Phase I: the one thousand microbial genomes (KMG-I) project.</title>
        <authorList>
            <person name="Kyrpides N."/>
        </authorList>
    </citation>
    <scope>NUCLEOTIDE SEQUENCE [LARGE SCALE GENOMIC DNA]</scope>
    <source>
        <strain evidence="2 3">DSM 13558</strain>
    </source>
</reference>
<evidence type="ECO:0000313" key="2">
    <source>
        <dbReference type="EMBL" id="TWH82441.1"/>
    </source>
</evidence>
<evidence type="ECO:0000313" key="3">
    <source>
        <dbReference type="Proteomes" id="UP000315343"/>
    </source>
</evidence>
<protein>
    <submittedName>
        <fullName evidence="2">Stage III sporulation protein AG</fullName>
    </submittedName>
</protein>
<organism evidence="2 3">
    <name type="scientific">Sedimentibacter saalensis</name>
    <dbReference type="NCBI Taxonomy" id="130788"/>
    <lineage>
        <taxon>Bacteria</taxon>
        <taxon>Bacillati</taxon>
        <taxon>Bacillota</taxon>
        <taxon>Tissierellia</taxon>
        <taxon>Sedimentibacter</taxon>
    </lineage>
</organism>
<dbReference type="RefSeq" id="WP_145080129.1">
    <property type="nucleotide sequence ID" value="NZ_DAMBUX010000001.1"/>
</dbReference>
<keyword evidence="3" id="KW-1185">Reference proteome</keyword>
<name>A0A562JH65_9FIRM</name>
<evidence type="ECO:0000256" key="1">
    <source>
        <dbReference type="SAM" id="Phobius"/>
    </source>
</evidence>
<dbReference type="EMBL" id="VLKH01000002">
    <property type="protein sequence ID" value="TWH82441.1"/>
    <property type="molecule type" value="Genomic_DNA"/>
</dbReference>
<keyword evidence="1" id="KW-1133">Transmembrane helix</keyword>
<dbReference type="AlphaFoldDB" id="A0A562JH65"/>
<dbReference type="Proteomes" id="UP000315343">
    <property type="component" value="Unassembled WGS sequence"/>
</dbReference>
<sequence>MNNFIKMFKDNKNLKYAVNIFILLVIISLILNFDTTKITGNFSDAKTVYVNTQEIITDSYVQSLEKRLEEILGKIENMKSVDVMIYTKKTPEMEPVYDENISNETNIEVNSDGTRREVKSETRQSQVVLGGDNQVVEKTYQYPEISGVLVVADYRGSKDIYAVLANSVKTLLDIKLNDIEIILSEMN</sequence>
<dbReference type="OrthoDB" id="2061035at2"/>